<evidence type="ECO:0000256" key="5">
    <source>
        <dbReference type="ARBA" id="ARBA00023273"/>
    </source>
</evidence>
<dbReference type="OMA" id="DVAYWCH"/>
<dbReference type="STRING" id="296587.C1DXX7"/>
<dbReference type="OrthoDB" id="184109at2759"/>
<dbReference type="RefSeq" id="XP_002500072.1">
    <property type="nucleotide sequence ID" value="XM_002500026.1"/>
</dbReference>
<evidence type="ECO:0008006" key="8">
    <source>
        <dbReference type="Google" id="ProtNLM"/>
    </source>
</evidence>
<proteinExistence type="predicted"/>
<dbReference type="GO" id="GO:0036038">
    <property type="term" value="C:MKS complex"/>
    <property type="evidence" value="ECO:0007669"/>
    <property type="project" value="TreeGrafter"/>
</dbReference>
<organism evidence="6 7">
    <name type="scientific">Micromonas commoda (strain RCC299 / NOUM17 / CCMP2709)</name>
    <name type="common">Picoplanktonic green alga</name>
    <dbReference type="NCBI Taxonomy" id="296587"/>
    <lineage>
        <taxon>Eukaryota</taxon>
        <taxon>Viridiplantae</taxon>
        <taxon>Chlorophyta</taxon>
        <taxon>Mamiellophyceae</taxon>
        <taxon>Mamiellales</taxon>
        <taxon>Mamiellaceae</taxon>
        <taxon>Micromonas</taxon>
    </lineage>
</organism>
<keyword evidence="7" id="KW-1185">Reference proteome</keyword>
<dbReference type="GeneID" id="8241266"/>
<dbReference type="PROSITE" id="PS51381">
    <property type="entry name" value="C2_B9"/>
    <property type="match status" value="1"/>
</dbReference>
<dbReference type="PANTHER" id="PTHR12968">
    <property type="entry name" value="B9 DOMAIN-CONTAINING"/>
    <property type="match status" value="1"/>
</dbReference>
<dbReference type="Proteomes" id="UP000002009">
    <property type="component" value="Chromosome 2"/>
</dbReference>
<gene>
    <name evidence="6" type="ORF">MICPUN_93482</name>
</gene>
<dbReference type="EMBL" id="CP001323">
    <property type="protein sequence ID" value="ACO61330.1"/>
    <property type="molecule type" value="Genomic_DNA"/>
</dbReference>
<dbReference type="PANTHER" id="PTHR12968:SF6">
    <property type="entry name" value="B9 DOMAIN-CONTAINING PROTEIN"/>
    <property type="match status" value="1"/>
</dbReference>
<evidence type="ECO:0000256" key="3">
    <source>
        <dbReference type="ARBA" id="ARBA00022794"/>
    </source>
</evidence>
<evidence type="ECO:0000256" key="2">
    <source>
        <dbReference type="ARBA" id="ARBA00022490"/>
    </source>
</evidence>
<dbReference type="Pfam" id="PF07162">
    <property type="entry name" value="B9-C2"/>
    <property type="match status" value="1"/>
</dbReference>
<evidence type="ECO:0000256" key="4">
    <source>
        <dbReference type="ARBA" id="ARBA00023212"/>
    </source>
</evidence>
<dbReference type="AlphaFoldDB" id="C1DXX7"/>
<dbReference type="KEGG" id="mis:MICPUN_93482"/>
<protein>
    <recommendedName>
        <fullName evidence="8">B9 domain-containing protein 2</fullName>
    </recommendedName>
</protein>
<reference evidence="6 7" key="1">
    <citation type="journal article" date="2009" name="Science">
        <title>Green evolution and dynamic adaptations revealed by genomes of the marine picoeukaryotes Micromonas.</title>
        <authorList>
            <person name="Worden A.Z."/>
            <person name="Lee J.H."/>
            <person name="Mock T."/>
            <person name="Rouze P."/>
            <person name="Simmons M.P."/>
            <person name="Aerts A.L."/>
            <person name="Allen A.E."/>
            <person name="Cuvelier M.L."/>
            <person name="Derelle E."/>
            <person name="Everett M.V."/>
            <person name="Foulon E."/>
            <person name="Grimwood J."/>
            <person name="Gundlach H."/>
            <person name="Henrissat B."/>
            <person name="Napoli C."/>
            <person name="McDonald S.M."/>
            <person name="Parker M.S."/>
            <person name="Rombauts S."/>
            <person name="Salamov A."/>
            <person name="Von Dassow P."/>
            <person name="Badger J.H."/>
            <person name="Coutinho P.M."/>
            <person name="Demir E."/>
            <person name="Dubchak I."/>
            <person name="Gentemann C."/>
            <person name="Eikrem W."/>
            <person name="Gready J.E."/>
            <person name="John U."/>
            <person name="Lanier W."/>
            <person name="Lindquist E.A."/>
            <person name="Lucas S."/>
            <person name="Mayer K.F."/>
            <person name="Moreau H."/>
            <person name="Not F."/>
            <person name="Otillar R."/>
            <person name="Panaud O."/>
            <person name="Pangilinan J."/>
            <person name="Paulsen I."/>
            <person name="Piegu B."/>
            <person name="Poliakov A."/>
            <person name="Robbens S."/>
            <person name="Schmutz J."/>
            <person name="Toulza E."/>
            <person name="Wyss T."/>
            <person name="Zelensky A."/>
            <person name="Zhou K."/>
            <person name="Armbrust E.V."/>
            <person name="Bhattacharya D."/>
            <person name="Goodenough U.W."/>
            <person name="Van de Peer Y."/>
            <person name="Grigoriev I.V."/>
        </authorList>
    </citation>
    <scope>NUCLEOTIDE SEQUENCE [LARGE SCALE GENOMIC DNA]</scope>
    <source>
        <strain evidence="7">RCC299 / NOUM17</strain>
    </source>
</reference>
<dbReference type="InParanoid" id="C1DXX7"/>
<keyword evidence="3" id="KW-0970">Cilium biogenesis/degradation</keyword>
<keyword evidence="2" id="KW-0963">Cytoplasm</keyword>
<comment type="subcellular location">
    <subcellularLocation>
        <location evidence="1">Cytoplasm</location>
        <location evidence="1">Cytoskeleton</location>
        <location evidence="1">Cilium basal body</location>
    </subcellularLocation>
</comment>
<evidence type="ECO:0000256" key="1">
    <source>
        <dbReference type="ARBA" id="ARBA00004120"/>
    </source>
</evidence>
<evidence type="ECO:0000313" key="7">
    <source>
        <dbReference type="Proteomes" id="UP000002009"/>
    </source>
</evidence>
<dbReference type="eggNOG" id="KOG4028">
    <property type="taxonomic scope" value="Eukaryota"/>
</dbReference>
<dbReference type="InterPro" id="IPR010796">
    <property type="entry name" value="C2_B9-type_dom"/>
</dbReference>
<accession>C1DXX7</accession>
<keyword evidence="5" id="KW-0966">Cell projection</keyword>
<evidence type="ECO:0000313" key="6">
    <source>
        <dbReference type="EMBL" id="ACO61330.1"/>
    </source>
</evidence>
<dbReference type="GO" id="GO:0060271">
    <property type="term" value="P:cilium assembly"/>
    <property type="evidence" value="ECO:0007669"/>
    <property type="project" value="TreeGrafter"/>
</dbReference>
<name>C1DXX7_MICCC</name>
<keyword evidence="4" id="KW-0206">Cytoskeleton</keyword>
<sequence>MAELHIVGEIVGASGFEERNLFCKWGLEAGSMWDVVEGEAGGQTHCCYPPEGEPSVVWSHPVDVHYAAKSLVGWPKMWFQVWHMDDHGLKDLCGYGFCHVPTGPGMHEVEVCTWCPEGTPLEKLQAFFVGGKPRLKYEEVIHSPGDRFRLATRAAGVIKLQLGVCVKDFDKYNVAH</sequence>